<dbReference type="STRING" id="431943.CKL_3226"/>
<dbReference type="Proteomes" id="UP000002411">
    <property type="component" value="Chromosome"/>
</dbReference>
<gene>
    <name evidence="1" type="ordered locus">CKL_3226</name>
</gene>
<protein>
    <submittedName>
        <fullName evidence="1">Uncharacterized protein</fullName>
    </submittedName>
</protein>
<keyword evidence="2" id="KW-1185">Reference proteome</keyword>
<accession>A5N283</accession>
<reference evidence="1 2" key="1">
    <citation type="journal article" date="2008" name="Proc. Natl. Acad. Sci. U.S.A.">
        <title>The genome of Clostridium kluyveri, a strict anaerobe with unique metabolic features.</title>
        <authorList>
            <person name="Seedorf H."/>
            <person name="Fricke W.F."/>
            <person name="Veith B."/>
            <person name="Brueggemann H."/>
            <person name="Liesegang H."/>
            <person name="Strittmatter A."/>
            <person name="Miethke M."/>
            <person name="Buckel W."/>
            <person name="Hinderberger J."/>
            <person name="Li F."/>
            <person name="Hagemeier C."/>
            <person name="Thauer R.K."/>
            <person name="Gottschalk G."/>
        </authorList>
    </citation>
    <scope>NUCLEOTIDE SEQUENCE [LARGE SCALE GENOMIC DNA]</scope>
    <source>
        <strain evidence="2">ATCC 8527 / DSM 555 / NCIMB 10680</strain>
    </source>
</reference>
<evidence type="ECO:0000313" key="2">
    <source>
        <dbReference type="Proteomes" id="UP000002411"/>
    </source>
</evidence>
<sequence length="394" mass="46430">MDIEQNNLLDLIKCLNIKVIDSSVNFWMVRTKKGFFYDEFIREKFIALGWNAITKDKILNVVNEENKKELKQKKLEIKKYIERKYPITIKTKQAIKNFNKCVRFFYEMKDGDIVMIPSHGNNSICFARVGEYYEDINCTYEKELEIINRIDSKESYGIEEICPYKKRRKITILKTIDSERININLYKALASYHGLSDINDYSDFILSSIYNIYYRNNKINIVFNIEKEKEIGAIDFSKFMYNISQFFYSMDNSINVSTKMNLNSPGDVVFIVQQIQNNCNNVINVISSTKVLFGIICVWIAIGGGKIGPIQLPNAMDLFIKYKEHRIKMKNEYLNKELKEKQIEEEDLKLKQEKIKLLELCKEINIASSNLEVNKDDVNNVIDFNKYRHEKHDK</sequence>
<dbReference type="KEGG" id="ckl:CKL_3226"/>
<dbReference type="AlphaFoldDB" id="A5N283"/>
<dbReference type="HOGENOM" id="CLU_056345_0_0_9"/>
<dbReference type="RefSeq" id="WP_012103566.1">
    <property type="nucleotide sequence ID" value="NC_009706.1"/>
</dbReference>
<proteinExistence type="predicted"/>
<dbReference type="eggNOG" id="ENOG5032V81">
    <property type="taxonomic scope" value="Bacteria"/>
</dbReference>
<name>A5N283_CLOK5</name>
<evidence type="ECO:0000313" key="1">
    <source>
        <dbReference type="EMBL" id="EDK35229.1"/>
    </source>
</evidence>
<organism evidence="1 2">
    <name type="scientific">Clostridium kluyveri (strain ATCC 8527 / DSM 555 / NBRC 12016 / NCIMB 10680 / K1)</name>
    <dbReference type="NCBI Taxonomy" id="431943"/>
    <lineage>
        <taxon>Bacteria</taxon>
        <taxon>Bacillati</taxon>
        <taxon>Bacillota</taxon>
        <taxon>Clostridia</taxon>
        <taxon>Eubacteriales</taxon>
        <taxon>Clostridiaceae</taxon>
        <taxon>Clostridium</taxon>
    </lineage>
</organism>
<dbReference type="EMBL" id="CP000673">
    <property type="protein sequence ID" value="EDK35229.1"/>
    <property type="molecule type" value="Genomic_DNA"/>
</dbReference>